<sequence length="501" mass="52820">MFSRPRRWALVVFYGLSPVARAFPFTASAPTQCDPFSISWTGGTPPFQLLLAPAFGSFRNISIPAESFSDGKGSFSLQLPLAEKTRFVATMSDATGYATGGTTDLLTTGPSRGGSCNITDPGIDFPFELNSALQQCRPYIISGYDKAIQPVTIIGTVPGGTSFILRPPLGSASFIWNANAAAGTSLLFTMVDAAGRNGGTSDVKTVGITDDSTCLTGAFPSSTAPSSTATTSTNTRSPSDTSSPPPSSSSQPQNNTSIAAIAGTVIGALVFLAVAVTMGLFCLRKRRDASRGRSHAELDLTYDPTHAPSNYPYPSGAAAASASPLPLIPGSGAYDANPFTDSPHPQPAYQQSQYGSTSQFQSPSQYQGLSQYQPSQYQPSNQSLYASSHQPQHSFGSDADPFNPYTLTHGPPPPVIQPFDLNSSDQSSSRDSMTTTQRKAALAGVTPYTPQRFIVHTDVEDELPPPNPDGIVELPPQYSERRAPLAPVAQASSSYDPTSRS</sequence>
<feature type="transmembrane region" description="Helical" evidence="2">
    <location>
        <begin position="258"/>
        <end position="283"/>
    </location>
</feature>
<feature type="compositionally biased region" description="Low complexity" evidence="1">
    <location>
        <begin position="423"/>
        <end position="438"/>
    </location>
</feature>
<keyword evidence="5" id="KW-1185">Reference proteome</keyword>
<feature type="compositionally biased region" description="Polar residues" evidence="1">
    <location>
        <begin position="490"/>
        <end position="501"/>
    </location>
</feature>
<feature type="signal peptide" evidence="3">
    <location>
        <begin position="1"/>
        <end position="22"/>
    </location>
</feature>
<evidence type="ECO:0000256" key="2">
    <source>
        <dbReference type="SAM" id="Phobius"/>
    </source>
</evidence>
<name>A0A9P3UIV4_LYOSH</name>
<gene>
    <name evidence="4" type="ORF">LshimejAT787_0303720</name>
</gene>
<evidence type="ECO:0000256" key="1">
    <source>
        <dbReference type="SAM" id="MobiDB-lite"/>
    </source>
</evidence>
<organism evidence="4 5">
    <name type="scientific">Lyophyllum shimeji</name>
    <name type="common">Hon-shimeji</name>
    <name type="synonym">Tricholoma shimeji</name>
    <dbReference type="NCBI Taxonomy" id="47721"/>
    <lineage>
        <taxon>Eukaryota</taxon>
        <taxon>Fungi</taxon>
        <taxon>Dikarya</taxon>
        <taxon>Basidiomycota</taxon>
        <taxon>Agaricomycotina</taxon>
        <taxon>Agaricomycetes</taxon>
        <taxon>Agaricomycetidae</taxon>
        <taxon>Agaricales</taxon>
        <taxon>Tricholomatineae</taxon>
        <taxon>Lyophyllaceae</taxon>
        <taxon>Lyophyllum</taxon>
    </lineage>
</organism>
<keyword evidence="3" id="KW-0732">Signal</keyword>
<keyword evidence="2" id="KW-1133">Transmembrane helix</keyword>
<dbReference type="AlphaFoldDB" id="A0A9P3UIV4"/>
<dbReference type="PANTHER" id="PTHR37487:SF3">
    <property type="entry name" value="CLEAVAGE_POLYADENYLATION SPECIFICITY FACTOR A SUBUNIT N-TERMINAL DOMAIN-CONTAINING PROTEIN"/>
    <property type="match status" value="1"/>
</dbReference>
<proteinExistence type="predicted"/>
<dbReference type="OrthoDB" id="2591431at2759"/>
<evidence type="ECO:0000313" key="5">
    <source>
        <dbReference type="Proteomes" id="UP001063166"/>
    </source>
</evidence>
<keyword evidence="2" id="KW-0812">Transmembrane</keyword>
<dbReference type="EMBL" id="BRPK01000003">
    <property type="protein sequence ID" value="GLB36084.1"/>
    <property type="molecule type" value="Genomic_DNA"/>
</dbReference>
<feature type="region of interest" description="Disordered" evidence="1">
    <location>
        <begin position="219"/>
        <end position="255"/>
    </location>
</feature>
<evidence type="ECO:0000313" key="4">
    <source>
        <dbReference type="EMBL" id="GLB36084.1"/>
    </source>
</evidence>
<dbReference type="Proteomes" id="UP001063166">
    <property type="component" value="Unassembled WGS sequence"/>
</dbReference>
<protein>
    <submittedName>
        <fullName evidence="4">Uncharacterized protein</fullName>
    </submittedName>
</protein>
<feature type="compositionally biased region" description="Polar residues" evidence="1">
    <location>
        <begin position="348"/>
        <end position="360"/>
    </location>
</feature>
<feature type="compositionally biased region" description="Polar residues" evidence="1">
    <location>
        <begin position="384"/>
        <end position="395"/>
    </location>
</feature>
<evidence type="ECO:0000256" key="3">
    <source>
        <dbReference type="SAM" id="SignalP"/>
    </source>
</evidence>
<feature type="compositionally biased region" description="Low complexity" evidence="1">
    <location>
        <begin position="361"/>
        <end position="383"/>
    </location>
</feature>
<keyword evidence="2" id="KW-0472">Membrane</keyword>
<feature type="region of interest" description="Disordered" evidence="1">
    <location>
        <begin position="332"/>
        <end position="501"/>
    </location>
</feature>
<feature type="chain" id="PRO_5040358843" evidence="3">
    <location>
        <begin position="23"/>
        <end position="501"/>
    </location>
</feature>
<accession>A0A9P3UIV4</accession>
<dbReference type="PANTHER" id="PTHR37487">
    <property type="entry name" value="CHROMOSOME 1, WHOLE GENOME SHOTGUN SEQUENCE"/>
    <property type="match status" value="1"/>
</dbReference>
<comment type="caution">
    <text evidence="4">The sequence shown here is derived from an EMBL/GenBank/DDBJ whole genome shotgun (WGS) entry which is preliminary data.</text>
</comment>
<reference evidence="4" key="1">
    <citation type="submission" date="2022-07" db="EMBL/GenBank/DDBJ databases">
        <title>The genome of Lyophyllum shimeji provides insight into the initial evolution of ectomycorrhizal fungal genome.</title>
        <authorList>
            <person name="Kobayashi Y."/>
            <person name="Shibata T."/>
            <person name="Hirakawa H."/>
            <person name="Shigenobu S."/>
            <person name="Nishiyama T."/>
            <person name="Yamada A."/>
            <person name="Hasebe M."/>
            <person name="Kawaguchi M."/>
        </authorList>
    </citation>
    <scope>NUCLEOTIDE SEQUENCE</scope>
    <source>
        <strain evidence="4">AT787</strain>
    </source>
</reference>